<evidence type="ECO:0000256" key="2">
    <source>
        <dbReference type="ARBA" id="ARBA00022679"/>
    </source>
</evidence>
<comment type="caution">
    <text evidence="8">The sequence shown here is derived from an EMBL/GenBank/DDBJ whole genome shotgun (WGS) entry which is preliminary data.</text>
</comment>
<feature type="binding site" evidence="6">
    <location>
        <position position="169"/>
    </location>
    <ligand>
        <name>acetyl-CoA</name>
        <dbReference type="ChEBI" id="CHEBI:57288"/>
    </ligand>
</feature>
<dbReference type="AlphaFoldDB" id="A0A9X1INZ8"/>
<name>A0A9X1INZ8_9GAMM</name>
<dbReference type="InterPro" id="IPR020019">
    <property type="entry name" value="AcTrfase_PglD-like"/>
</dbReference>
<dbReference type="RefSeq" id="WP_226753881.1">
    <property type="nucleotide sequence ID" value="NZ_JAJATW010000007.1"/>
</dbReference>
<evidence type="ECO:0000313" key="9">
    <source>
        <dbReference type="Proteomes" id="UP001139095"/>
    </source>
</evidence>
<dbReference type="InterPro" id="IPR001451">
    <property type="entry name" value="Hexapep"/>
</dbReference>
<sequence length="213" mass="22508">MTEPLPKALAILGASGHGKVVADLAEQLGYIVYFYDDAYPKKTSLEHWPICGKSDDLLKQDNTNLSVAVAIGNNTIRQQKIDLLNKEQFYLPILIHPRATVSQYAQLSLGSVVLAGAIVNAFARIGKGVIINSSAVIEHDCVIGDFSHICPNTSLAGGVTTGTQVWVGIGSQVKQLINIGDNVLIGAGSTLLKDLPANTTAYGSPAKIIALNS</sequence>
<keyword evidence="4" id="KW-0012">Acyltransferase</keyword>
<dbReference type="InterPro" id="IPR018357">
    <property type="entry name" value="Hexapep_transf_CS"/>
</dbReference>
<feature type="site" description="Increases basicity of active site His" evidence="5">
    <location>
        <position position="140"/>
    </location>
</feature>
<proteinExistence type="inferred from homology"/>
<comment type="similarity">
    <text evidence="1">Belongs to the transferase hexapeptide repeat family.</text>
</comment>
<organism evidence="8 9">
    <name type="scientific">Marinomonas algarum</name>
    <dbReference type="NCBI Taxonomy" id="2883105"/>
    <lineage>
        <taxon>Bacteria</taxon>
        <taxon>Pseudomonadati</taxon>
        <taxon>Pseudomonadota</taxon>
        <taxon>Gammaproteobacteria</taxon>
        <taxon>Oceanospirillales</taxon>
        <taxon>Oceanospirillaceae</taxon>
        <taxon>Marinomonas</taxon>
    </lineage>
</organism>
<gene>
    <name evidence="8" type="ORF">LG368_06280</name>
</gene>
<reference evidence="8" key="1">
    <citation type="submission" date="2021-10" db="EMBL/GenBank/DDBJ databases">
        <title>Marinomonas pontica sp. nov., isolated from the Black Sea.</title>
        <authorList>
            <person name="Zhao L.-H."/>
            <person name="Xue J.-H."/>
        </authorList>
    </citation>
    <scope>NUCLEOTIDE SEQUENCE</scope>
    <source>
        <strain evidence="8">E8</strain>
    </source>
</reference>
<keyword evidence="2" id="KW-0808">Transferase</keyword>
<dbReference type="PROSITE" id="PS00101">
    <property type="entry name" value="HEXAPEP_TRANSFERASES"/>
    <property type="match status" value="1"/>
</dbReference>
<evidence type="ECO:0000256" key="5">
    <source>
        <dbReference type="PIRSR" id="PIRSR620019-1"/>
    </source>
</evidence>
<protein>
    <submittedName>
        <fullName evidence="8">Acetyltransferase</fullName>
    </submittedName>
</protein>
<dbReference type="Gene3D" id="3.40.50.20">
    <property type="match status" value="1"/>
</dbReference>
<evidence type="ECO:0000256" key="6">
    <source>
        <dbReference type="PIRSR" id="PIRSR620019-2"/>
    </source>
</evidence>
<dbReference type="InterPro" id="IPR041561">
    <property type="entry name" value="PglD_N"/>
</dbReference>
<evidence type="ECO:0000256" key="1">
    <source>
        <dbReference type="ARBA" id="ARBA00007274"/>
    </source>
</evidence>
<dbReference type="PANTHER" id="PTHR43300:SF7">
    <property type="entry name" value="UDP-N-ACETYLBACILLOSAMINE N-ACETYLTRANSFERASE"/>
    <property type="match status" value="1"/>
</dbReference>
<feature type="active site" description="Proton acceptor" evidence="5">
    <location>
        <position position="139"/>
    </location>
</feature>
<dbReference type="PANTHER" id="PTHR43300">
    <property type="entry name" value="ACETYLTRANSFERASE"/>
    <property type="match status" value="1"/>
</dbReference>
<dbReference type="EMBL" id="JAJATW010000007">
    <property type="protein sequence ID" value="MCB5161506.1"/>
    <property type="molecule type" value="Genomic_DNA"/>
</dbReference>
<keyword evidence="9" id="KW-1185">Reference proteome</keyword>
<evidence type="ECO:0000256" key="4">
    <source>
        <dbReference type="ARBA" id="ARBA00023315"/>
    </source>
</evidence>
<feature type="binding site" evidence="6">
    <location>
        <position position="72"/>
    </location>
    <ligand>
        <name>substrate</name>
    </ligand>
</feature>
<evidence type="ECO:0000256" key="3">
    <source>
        <dbReference type="ARBA" id="ARBA00022737"/>
    </source>
</evidence>
<evidence type="ECO:0000259" key="7">
    <source>
        <dbReference type="Pfam" id="PF17836"/>
    </source>
</evidence>
<dbReference type="InterPro" id="IPR011004">
    <property type="entry name" value="Trimer_LpxA-like_sf"/>
</dbReference>
<dbReference type="Pfam" id="PF17836">
    <property type="entry name" value="PglD_N"/>
    <property type="match status" value="1"/>
</dbReference>
<dbReference type="CDD" id="cd03360">
    <property type="entry name" value="LbH_AT_putative"/>
    <property type="match status" value="1"/>
</dbReference>
<keyword evidence="3" id="KW-0677">Repeat</keyword>
<dbReference type="GO" id="GO:0016746">
    <property type="term" value="F:acyltransferase activity"/>
    <property type="evidence" value="ECO:0007669"/>
    <property type="project" value="UniProtKB-KW"/>
</dbReference>
<dbReference type="Proteomes" id="UP001139095">
    <property type="component" value="Unassembled WGS sequence"/>
</dbReference>
<dbReference type="Gene3D" id="2.160.10.10">
    <property type="entry name" value="Hexapeptide repeat proteins"/>
    <property type="match status" value="1"/>
</dbReference>
<dbReference type="InterPro" id="IPR050179">
    <property type="entry name" value="Trans_hexapeptide_repeat"/>
</dbReference>
<accession>A0A9X1INZ8</accession>
<feature type="domain" description="PglD N-terminal" evidence="7">
    <location>
        <begin position="9"/>
        <end position="81"/>
    </location>
</feature>
<dbReference type="NCBIfam" id="TIGR03570">
    <property type="entry name" value="NeuD_NnaD"/>
    <property type="match status" value="1"/>
</dbReference>
<feature type="binding site" evidence="6">
    <location>
        <begin position="15"/>
        <end position="17"/>
    </location>
    <ligand>
        <name>substrate</name>
    </ligand>
</feature>
<evidence type="ECO:0000313" key="8">
    <source>
        <dbReference type="EMBL" id="MCB5161506.1"/>
    </source>
</evidence>
<dbReference type="Pfam" id="PF00132">
    <property type="entry name" value="Hexapep"/>
    <property type="match status" value="1"/>
</dbReference>
<feature type="binding site" evidence="6">
    <location>
        <position position="148"/>
    </location>
    <ligand>
        <name>acetyl-CoA</name>
        <dbReference type="ChEBI" id="CHEBI:57288"/>
    </ligand>
</feature>
<dbReference type="SUPFAM" id="SSF51161">
    <property type="entry name" value="Trimeric LpxA-like enzymes"/>
    <property type="match status" value="1"/>
</dbReference>